<dbReference type="Gene3D" id="3.60.21.10">
    <property type="match status" value="1"/>
</dbReference>
<accession>A0A8R2R771</accession>
<evidence type="ECO:0000256" key="4">
    <source>
        <dbReference type="ARBA" id="ARBA00022723"/>
    </source>
</evidence>
<organism evidence="11 12">
    <name type="scientific">Bombyx mori</name>
    <name type="common">Silk moth</name>
    <dbReference type="NCBI Taxonomy" id="7091"/>
    <lineage>
        <taxon>Eukaryota</taxon>
        <taxon>Metazoa</taxon>
        <taxon>Ecdysozoa</taxon>
        <taxon>Arthropoda</taxon>
        <taxon>Hexapoda</taxon>
        <taxon>Insecta</taxon>
        <taxon>Pterygota</taxon>
        <taxon>Neoptera</taxon>
        <taxon>Endopterygota</taxon>
        <taxon>Lepidoptera</taxon>
        <taxon>Glossata</taxon>
        <taxon>Ditrysia</taxon>
        <taxon>Bombycoidea</taxon>
        <taxon>Bombycidae</taxon>
        <taxon>Bombycinae</taxon>
        <taxon>Bombyx</taxon>
    </lineage>
</organism>
<evidence type="ECO:0000256" key="1">
    <source>
        <dbReference type="ARBA" id="ARBA00000815"/>
    </source>
</evidence>
<evidence type="ECO:0000259" key="10">
    <source>
        <dbReference type="Pfam" id="PF02872"/>
    </source>
</evidence>
<evidence type="ECO:0000256" key="8">
    <source>
        <dbReference type="RuleBase" id="RU362119"/>
    </source>
</evidence>
<dbReference type="PRINTS" id="PR01607">
    <property type="entry name" value="APYRASEFAMLY"/>
</dbReference>
<dbReference type="GO" id="GO:0000166">
    <property type="term" value="F:nucleotide binding"/>
    <property type="evidence" value="ECO:0007669"/>
    <property type="project" value="UniProtKB-KW"/>
</dbReference>
<dbReference type="Proteomes" id="UP000005204">
    <property type="component" value="Unassembled WGS sequence"/>
</dbReference>
<dbReference type="Pfam" id="PF00149">
    <property type="entry name" value="Metallophos"/>
    <property type="match status" value="1"/>
</dbReference>
<proteinExistence type="inferred from homology"/>
<keyword evidence="4" id="KW-0479">Metal-binding</keyword>
<evidence type="ECO:0000256" key="7">
    <source>
        <dbReference type="ARBA" id="ARBA00022801"/>
    </source>
</evidence>
<dbReference type="InterPro" id="IPR006179">
    <property type="entry name" value="5_nucleotidase/apyrase"/>
</dbReference>
<evidence type="ECO:0000256" key="2">
    <source>
        <dbReference type="ARBA" id="ARBA00006654"/>
    </source>
</evidence>
<evidence type="ECO:0000259" key="9">
    <source>
        <dbReference type="Pfam" id="PF00149"/>
    </source>
</evidence>
<name>A0A8R2R771_BOMMO</name>
<evidence type="ECO:0000256" key="3">
    <source>
        <dbReference type="ARBA" id="ARBA00012643"/>
    </source>
</evidence>
<dbReference type="SUPFAM" id="SSF55816">
    <property type="entry name" value="5'-nucleotidase (syn. UDP-sugar hydrolase), C-terminal domain"/>
    <property type="match status" value="1"/>
</dbReference>
<dbReference type="Gene3D" id="3.90.780.10">
    <property type="entry name" value="5'-Nucleotidase, C-terminal domain"/>
    <property type="match status" value="1"/>
</dbReference>
<dbReference type="EC" id="3.1.3.5" evidence="3"/>
<comment type="catalytic activity">
    <reaction evidence="1">
        <text>a ribonucleoside 5'-phosphate + H2O = a ribonucleoside + phosphate</text>
        <dbReference type="Rhea" id="RHEA:12484"/>
        <dbReference type="ChEBI" id="CHEBI:15377"/>
        <dbReference type="ChEBI" id="CHEBI:18254"/>
        <dbReference type="ChEBI" id="CHEBI:43474"/>
        <dbReference type="ChEBI" id="CHEBI:58043"/>
        <dbReference type="EC" id="3.1.3.5"/>
    </reaction>
</comment>
<dbReference type="Pfam" id="PF02872">
    <property type="entry name" value="5_nucleotid_C"/>
    <property type="match status" value="1"/>
</dbReference>
<evidence type="ECO:0000256" key="5">
    <source>
        <dbReference type="ARBA" id="ARBA00022729"/>
    </source>
</evidence>
<comment type="similarity">
    <text evidence="2 8">Belongs to the 5'-nucleotidase family.</text>
</comment>
<dbReference type="InterPro" id="IPR004843">
    <property type="entry name" value="Calcineurin-like_PHP"/>
</dbReference>
<dbReference type="FunFam" id="3.60.21.10:FF:000020">
    <property type="entry name" value="NT5E isoform 4"/>
    <property type="match status" value="1"/>
</dbReference>
<dbReference type="GO" id="GO:0046872">
    <property type="term" value="F:metal ion binding"/>
    <property type="evidence" value="ECO:0007669"/>
    <property type="project" value="UniProtKB-KW"/>
</dbReference>
<feature type="domain" description="5'-Nucleotidase C-terminal" evidence="10">
    <location>
        <begin position="375"/>
        <end position="551"/>
    </location>
</feature>
<evidence type="ECO:0000313" key="12">
    <source>
        <dbReference type="Proteomes" id="UP000005204"/>
    </source>
</evidence>
<dbReference type="PANTHER" id="PTHR11575">
    <property type="entry name" value="5'-NUCLEOTIDASE-RELATED"/>
    <property type="match status" value="1"/>
</dbReference>
<dbReference type="EnsemblMetazoa" id="XM_038018398.1">
    <property type="protein sequence ID" value="XP_037874326.1"/>
    <property type="gene ID" value="LOC733033"/>
</dbReference>
<dbReference type="AlphaFoldDB" id="A0A8R2R771"/>
<protein>
    <recommendedName>
        <fullName evidence="3">5'-nucleotidase</fullName>
        <ecNumber evidence="3">3.1.3.5</ecNumber>
    </recommendedName>
</protein>
<dbReference type="PANTHER" id="PTHR11575:SF24">
    <property type="entry name" value="5'-NUCLEOTIDASE"/>
    <property type="match status" value="1"/>
</dbReference>
<gene>
    <name evidence="11" type="primary">733033</name>
</gene>
<dbReference type="InterPro" id="IPR008334">
    <property type="entry name" value="5'-Nucleotdase_C"/>
</dbReference>
<dbReference type="InterPro" id="IPR036907">
    <property type="entry name" value="5'-Nucleotdase_C_sf"/>
</dbReference>
<dbReference type="SUPFAM" id="SSF56300">
    <property type="entry name" value="Metallo-dependent phosphatases"/>
    <property type="match status" value="1"/>
</dbReference>
<reference evidence="11" key="2">
    <citation type="submission" date="2022-06" db="UniProtKB">
        <authorList>
            <consortium name="EnsemblMetazoa"/>
        </authorList>
    </citation>
    <scope>IDENTIFICATION</scope>
    <source>
        <strain evidence="11">p50T (Dazao)</strain>
    </source>
</reference>
<dbReference type="GO" id="GO:0006196">
    <property type="term" value="P:AMP catabolic process"/>
    <property type="evidence" value="ECO:0007669"/>
    <property type="project" value="TreeGrafter"/>
</dbReference>
<keyword evidence="7 8" id="KW-0378">Hydrolase</keyword>
<keyword evidence="6 8" id="KW-0547">Nucleotide-binding</keyword>
<dbReference type="InterPro" id="IPR029052">
    <property type="entry name" value="Metallo-depent_PP-like"/>
</dbReference>
<keyword evidence="12" id="KW-1185">Reference proteome</keyword>
<evidence type="ECO:0000313" key="11">
    <source>
        <dbReference type="EnsemblMetazoa" id="XP_037874326.1"/>
    </source>
</evidence>
<keyword evidence="5" id="KW-0732">Signal</keyword>
<dbReference type="GO" id="GO:0005886">
    <property type="term" value="C:plasma membrane"/>
    <property type="evidence" value="ECO:0007669"/>
    <property type="project" value="TreeGrafter"/>
</dbReference>
<sequence>MSYHSCQSGRGRRPASLLWADVMRLTSNRHSSRFVEFLTQLIATLAVVTLTGCSVARTNKDGTFELLILHNNDMHAKFEQTSQLSGVCTEADRNAGKCYGGFARVAYLVKQARKAAQTGEGPPVLYLNAGDTYTGSPWFAQYKWKIAAEFINALQPDAVSLGNNEINETGKLSPLLQTIQTNITISNVILKSAEQNENFHKSIIVDVNGVKIGLIGYLTPDTELLKHTEEVEYIDELVAIRDEVLNLQKRGVKIIIVFGHSNLNKAIEIAKEIDGVDFVISGHKNLFFWNGTSTEFIPNEKVVVTQSSGKRVPVIQSSTYSKYLGKLHVKFDPNGEFIEYTADPILLDSTQSEDPEALKLVEKLDYKMDTKTNEVIGKTAVVLDGSSCSKTECNIGNLITDAMMYYHALRFDGTQPWTDAPIAIIHGGAIAASIAPANRPAPIIRSDLESVLPLESNVAAVTVTGNVLKEILEHSVADYNEENPSGRFLQFSGIRVEYNIAREPGSRVVNAVARCGTCFVPEFYSIDDWRSYKILMPAALANGEFDYHMIKGLPREDYIYDEIASTSEFIRLRSPVYPEVANRIVLGYSPNSATTLRSTILIVLCVLLRYLL</sequence>
<evidence type="ECO:0000256" key="6">
    <source>
        <dbReference type="ARBA" id="ARBA00022741"/>
    </source>
</evidence>
<feature type="domain" description="Calcineurin-like phosphoesterase" evidence="9">
    <location>
        <begin position="68"/>
        <end position="283"/>
    </location>
</feature>
<dbReference type="GO" id="GO:0008253">
    <property type="term" value="F:5'-nucleotidase activity"/>
    <property type="evidence" value="ECO:0007669"/>
    <property type="project" value="UniProtKB-EC"/>
</dbReference>
<reference evidence="12" key="1">
    <citation type="journal article" date="2008" name="Insect Biochem. Mol. Biol.">
        <title>The genome of a lepidopteran model insect, the silkworm Bombyx mori.</title>
        <authorList>
            <consortium name="International Silkworm Genome Consortium"/>
        </authorList>
    </citation>
    <scope>NUCLEOTIDE SEQUENCE [LARGE SCALE GENOMIC DNA]</scope>
    <source>
        <strain evidence="12">p50T</strain>
    </source>
</reference>